<dbReference type="InterPro" id="IPR011877">
    <property type="entry name" value="Ribokinase"/>
</dbReference>
<sequence>MNKVTVLGSLNVDTSFRVTDFPKPGETISVKEKGNAAGGKGANQAVAASRLGAQTSFIGQVGDDASGRFMVKSLEEDNIDASCVSINPSVGTGTATIMLDEDGQNCILVYGGANQAITPEDIEGAEDEIASSDFLVAQFETPQNVAIRAFEIAKANGVKTILNPAPAPKSIDPELLKLTDIIVPNELESASITGIEITDEESMVKTAACFAEMGVANVLITVGDRGAFYMIDGKHNLVPAYKVQAVDTTAAGDTFIGALSAQLKTDYSNVEEAISFAEHSSSITVQRLGAQPSIPHLDEVKELINN</sequence>
<keyword evidence="10 12" id="KW-0630">Potassium</keyword>
<feature type="binding site" evidence="12">
    <location>
        <begin position="11"/>
        <end position="13"/>
    </location>
    <ligand>
        <name>substrate</name>
    </ligand>
</feature>
<evidence type="ECO:0000256" key="10">
    <source>
        <dbReference type="ARBA" id="ARBA00022958"/>
    </source>
</evidence>
<feature type="binding site" evidence="12">
    <location>
        <position position="289"/>
    </location>
    <ligand>
        <name>K(+)</name>
        <dbReference type="ChEBI" id="CHEBI:29103"/>
    </ligand>
</feature>
<proteinExistence type="inferred from homology"/>
<comment type="subunit">
    <text evidence="12">Homodimer.</text>
</comment>
<comment type="activity regulation">
    <text evidence="12">Activated by a monovalent cation that binds near, but not in, the active site. The most likely occupant of the site in vivo is potassium. Ion binding induces a conformational change that may alter substrate affinity.</text>
</comment>
<feature type="binding site" evidence="12">
    <location>
        <position position="293"/>
    </location>
    <ligand>
        <name>K(+)</name>
        <dbReference type="ChEBI" id="CHEBI:29103"/>
    </ligand>
</feature>
<keyword evidence="7 12" id="KW-0418">Kinase</keyword>
<dbReference type="EMBL" id="CP018906">
    <property type="protein sequence ID" value="AQW20975.1"/>
    <property type="molecule type" value="Genomic_DNA"/>
</dbReference>
<feature type="binding site" evidence="12">
    <location>
        <begin position="252"/>
        <end position="253"/>
    </location>
    <ligand>
        <name>ATP</name>
        <dbReference type="ChEBI" id="CHEBI:30616"/>
    </ligand>
</feature>
<comment type="pathway">
    <text evidence="12">Carbohydrate metabolism; D-ribose degradation; D-ribose 5-phosphate from beta-D-ribopyranose: step 2/2.</text>
</comment>
<comment type="catalytic activity">
    <reaction evidence="12">
        <text>D-ribose + ATP = D-ribose 5-phosphate + ADP + H(+)</text>
        <dbReference type="Rhea" id="RHEA:13697"/>
        <dbReference type="ChEBI" id="CHEBI:15378"/>
        <dbReference type="ChEBI" id="CHEBI:30616"/>
        <dbReference type="ChEBI" id="CHEBI:47013"/>
        <dbReference type="ChEBI" id="CHEBI:78346"/>
        <dbReference type="ChEBI" id="CHEBI:456216"/>
        <dbReference type="EC" id="2.7.1.15"/>
    </reaction>
</comment>
<feature type="binding site" evidence="12">
    <location>
        <position position="185"/>
    </location>
    <ligand>
        <name>ATP</name>
        <dbReference type="ChEBI" id="CHEBI:30616"/>
    </ligand>
</feature>
<keyword evidence="11 12" id="KW-0119">Carbohydrate metabolism</keyword>
<dbReference type="CDD" id="cd01174">
    <property type="entry name" value="ribokinase"/>
    <property type="match status" value="1"/>
</dbReference>
<evidence type="ECO:0000313" key="15">
    <source>
        <dbReference type="Proteomes" id="UP000030361"/>
    </source>
</evidence>
<keyword evidence="6 12" id="KW-0547">Nucleotide-binding</keyword>
<dbReference type="GO" id="GO:0004747">
    <property type="term" value="F:ribokinase activity"/>
    <property type="evidence" value="ECO:0007669"/>
    <property type="project" value="UniProtKB-UniRule"/>
</dbReference>
<keyword evidence="9 12" id="KW-0460">Magnesium</keyword>
<feature type="binding site" evidence="12">
    <location>
        <position position="253"/>
    </location>
    <ligand>
        <name>substrate</name>
    </ligand>
</feature>
<evidence type="ECO:0000256" key="8">
    <source>
        <dbReference type="ARBA" id="ARBA00022840"/>
    </source>
</evidence>
<comment type="cofactor">
    <cofactor evidence="12">
        <name>Mg(2+)</name>
        <dbReference type="ChEBI" id="CHEBI:18420"/>
    </cofactor>
    <text evidence="12">Requires a divalent cation, most likely magnesium in vivo, as an electrophilic catalyst to aid phosphoryl group transfer. It is the chelate of the metal and the nucleotide that is the actual substrate.</text>
</comment>
<dbReference type="PROSITE" id="PS00584">
    <property type="entry name" value="PFKB_KINASES_2"/>
    <property type="match status" value="1"/>
</dbReference>
<comment type="function">
    <text evidence="12">Catalyzes the phosphorylation of ribose at O-5 in a reaction requiring ATP and magnesium. The resulting D-ribose-5-phosphate can then be used either for sythesis of nucleotides, histidine, and tryptophan, or as a component of the pentose phosphate pathway.</text>
</comment>
<dbReference type="InterPro" id="IPR002139">
    <property type="entry name" value="Ribo/fructo_kinase"/>
</dbReference>
<evidence type="ECO:0000256" key="2">
    <source>
        <dbReference type="ARBA" id="ARBA00012035"/>
    </source>
</evidence>
<evidence type="ECO:0000256" key="4">
    <source>
        <dbReference type="ARBA" id="ARBA00022679"/>
    </source>
</evidence>
<dbReference type="GO" id="GO:0005829">
    <property type="term" value="C:cytosol"/>
    <property type="evidence" value="ECO:0007669"/>
    <property type="project" value="TreeGrafter"/>
</dbReference>
<feature type="active site" description="Proton acceptor" evidence="12">
    <location>
        <position position="253"/>
    </location>
</feature>
<dbReference type="AlphaFoldDB" id="A0A1S6QH95"/>
<feature type="domain" description="Carbohydrate kinase PfkB" evidence="13">
    <location>
        <begin position="1"/>
        <end position="296"/>
    </location>
</feature>
<evidence type="ECO:0000313" key="14">
    <source>
        <dbReference type="EMBL" id="AQW20975.1"/>
    </source>
</evidence>
<comment type="caution">
    <text evidence="12">Lacks conserved residue(s) required for the propagation of feature annotation.</text>
</comment>
<evidence type="ECO:0000256" key="1">
    <source>
        <dbReference type="ARBA" id="ARBA00005380"/>
    </source>
</evidence>
<dbReference type="PANTHER" id="PTHR10584">
    <property type="entry name" value="SUGAR KINASE"/>
    <property type="match status" value="1"/>
</dbReference>
<dbReference type="GO" id="GO:0005524">
    <property type="term" value="F:ATP binding"/>
    <property type="evidence" value="ECO:0007669"/>
    <property type="project" value="UniProtKB-UniRule"/>
</dbReference>
<feature type="binding site" evidence="12">
    <location>
        <position position="249"/>
    </location>
    <ligand>
        <name>K(+)</name>
        <dbReference type="ChEBI" id="CHEBI:29103"/>
    </ligand>
</feature>
<dbReference type="Pfam" id="PF00294">
    <property type="entry name" value="PfkB"/>
    <property type="match status" value="1"/>
</dbReference>
<evidence type="ECO:0000259" key="13">
    <source>
        <dbReference type="Pfam" id="PF00294"/>
    </source>
</evidence>
<feature type="binding site" evidence="12">
    <location>
        <begin position="221"/>
        <end position="226"/>
    </location>
    <ligand>
        <name>ATP</name>
        <dbReference type="ChEBI" id="CHEBI:30616"/>
    </ligand>
</feature>
<dbReference type="EC" id="2.7.1.15" evidence="2 12"/>
<accession>A0A1S6QH95</accession>
<feature type="binding site" evidence="12">
    <location>
        <begin position="39"/>
        <end position="43"/>
    </location>
    <ligand>
        <name>substrate</name>
    </ligand>
</feature>
<feature type="binding site" evidence="12">
    <location>
        <position position="284"/>
    </location>
    <ligand>
        <name>K(+)</name>
        <dbReference type="ChEBI" id="CHEBI:29103"/>
    </ligand>
</feature>
<keyword evidence="8 12" id="KW-0067">ATP-binding</keyword>
<dbReference type="InterPro" id="IPR029056">
    <property type="entry name" value="Ribokinase-like"/>
</dbReference>
<dbReference type="SUPFAM" id="SSF53613">
    <property type="entry name" value="Ribokinase-like"/>
    <property type="match status" value="1"/>
</dbReference>
<comment type="subcellular location">
    <subcellularLocation>
        <location evidence="12">Cytoplasm</location>
    </subcellularLocation>
</comment>
<evidence type="ECO:0000256" key="3">
    <source>
        <dbReference type="ARBA" id="ARBA00016943"/>
    </source>
</evidence>
<dbReference type="OrthoDB" id="9775849at2"/>
<dbReference type="InterPro" id="IPR002173">
    <property type="entry name" value="Carboh/pur_kinase_PfkB_CS"/>
</dbReference>
<dbReference type="InterPro" id="IPR011611">
    <property type="entry name" value="PfkB_dom"/>
</dbReference>
<dbReference type="PRINTS" id="PR00990">
    <property type="entry name" value="RIBOKINASE"/>
</dbReference>
<gene>
    <name evidence="12" type="primary">rbsK</name>
    <name evidence="14" type="ORF">PL11_003105</name>
</gene>
<organism evidence="14 15">
    <name type="scientific">Lentilactobacillus curieae</name>
    <dbReference type="NCBI Taxonomy" id="1138822"/>
    <lineage>
        <taxon>Bacteria</taxon>
        <taxon>Bacillati</taxon>
        <taxon>Bacillota</taxon>
        <taxon>Bacilli</taxon>
        <taxon>Lactobacillales</taxon>
        <taxon>Lactobacillaceae</taxon>
        <taxon>Lentilactobacillus</taxon>
    </lineage>
</organism>
<dbReference type="GO" id="GO:0046872">
    <property type="term" value="F:metal ion binding"/>
    <property type="evidence" value="ECO:0007669"/>
    <property type="project" value="UniProtKB-KW"/>
</dbReference>
<evidence type="ECO:0000256" key="6">
    <source>
        <dbReference type="ARBA" id="ARBA00022741"/>
    </source>
</evidence>
<evidence type="ECO:0000256" key="12">
    <source>
        <dbReference type="HAMAP-Rule" id="MF_01987"/>
    </source>
</evidence>
<dbReference type="HAMAP" id="MF_01987">
    <property type="entry name" value="Ribokinase"/>
    <property type="match status" value="1"/>
</dbReference>
<reference evidence="14 15" key="1">
    <citation type="journal article" date="2015" name="Genome Announc.">
        <title>Genome Sequence of Lactobacillus curieae CCTCC M 2011381T, a Novel Producer of Gamma-aminobutyric Acid.</title>
        <authorList>
            <person name="Wang Y."/>
            <person name="Wang Y."/>
            <person name="Lang C."/>
            <person name="Wei D."/>
            <person name="Xu P."/>
            <person name="Xie J."/>
        </authorList>
    </citation>
    <scope>NUCLEOTIDE SEQUENCE [LARGE SCALE GENOMIC DNA]</scope>
    <source>
        <strain evidence="14 15">CCTCC M 2011381</strain>
    </source>
</reference>
<evidence type="ECO:0000256" key="11">
    <source>
        <dbReference type="ARBA" id="ARBA00023277"/>
    </source>
</evidence>
<comment type="similarity">
    <text evidence="1">Belongs to the carbohydrate kinase pfkB family.</text>
</comment>
<dbReference type="NCBIfam" id="TIGR02152">
    <property type="entry name" value="D_ribokin_bact"/>
    <property type="match status" value="1"/>
</dbReference>
<dbReference type="UniPathway" id="UPA00916">
    <property type="reaction ID" value="UER00889"/>
</dbReference>
<feature type="binding site" evidence="12">
    <location>
        <position position="287"/>
    </location>
    <ligand>
        <name>K(+)</name>
        <dbReference type="ChEBI" id="CHEBI:29103"/>
    </ligand>
</feature>
<dbReference type="Proteomes" id="UP000030361">
    <property type="component" value="Chromosome"/>
</dbReference>
<keyword evidence="4 12" id="KW-0808">Transferase</keyword>
<protein>
    <recommendedName>
        <fullName evidence="3 12">Ribokinase</fullName>
        <shortName evidence="12">RK</shortName>
        <ecNumber evidence="2 12">2.7.1.15</ecNumber>
    </recommendedName>
</protein>
<dbReference type="PANTHER" id="PTHR10584:SF166">
    <property type="entry name" value="RIBOKINASE"/>
    <property type="match status" value="1"/>
</dbReference>
<evidence type="ECO:0000256" key="9">
    <source>
        <dbReference type="ARBA" id="ARBA00022842"/>
    </source>
</evidence>
<dbReference type="RefSeq" id="WP_035166307.1">
    <property type="nucleotide sequence ID" value="NZ_CP018906.1"/>
</dbReference>
<evidence type="ECO:0000256" key="5">
    <source>
        <dbReference type="ARBA" id="ARBA00022723"/>
    </source>
</evidence>
<name>A0A1S6QH95_9LACO</name>
<keyword evidence="12" id="KW-0963">Cytoplasm</keyword>
<dbReference type="Gene3D" id="3.40.1190.20">
    <property type="match status" value="1"/>
</dbReference>
<keyword evidence="15" id="KW-1185">Reference proteome</keyword>
<keyword evidence="5 12" id="KW-0479">Metal-binding</keyword>
<dbReference type="eggNOG" id="COG0524">
    <property type="taxonomic scope" value="Bacteria"/>
</dbReference>
<feature type="binding site" evidence="12">
    <location>
        <position position="247"/>
    </location>
    <ligand>
        <name>K(+)</name>
        <dbReference type="ChEBI" id="CHEBI:29103"/>
    </ligand>
</feature>
<dbReference type="KEGG" id="lcu:PL11_003105"/>
<feature type="binding site" evidence="12">
    <location>
        <position position="140"/>
    </location>
    <ligand>
        <name>substrate</name>
    </ligand>
</feature>
<comment type="similarity">
    <text evidence="12">Belongs to the carbohydrate kinase PfkB family. Ribokinase subfamily.</text>
</comment>
<dbReference type="GO" id="GO:0019303">
    <property type="term" value="P:D-ribose catabolic process"/>
    <property type="evidence" value="ECO:0007669"/>
    <property type="project" value="UniProtKB-UniRule"/>
</dbReference>
<evidence type="ECO:0000256" key="7">
    <source>
        <dbReference type="ARBA" id="ARBA00022777"/>
    </source>
</evidence>